<accession>A0A916WG29</accession>
<dbReference type="GO" id="GO:0016137">
    <property type="term" value="P:glycoside metabolic process"/>
    <property type="evidence" value="ECO:0007669"/>
    <property type="project" value="UniProtKB-ARBA"/>
</dbReference>
<reference evidence="2" key="2">
    <citation type="submission" date="2020-09" db="EMBL/GenBank/DDBJ databases">
        <authorList>
            <person name="Sun Q."/>
            <person name="Zhou Y."/>
        </authorList>
    </citation>
    <scope>NUCLEOTIDE SEQUENCE</scope>
    <source>
        <strain evidence="2">CGMCC 1.12813</strain>
    </source>
</reference>
<dbReference type="InterPro" id="IPR029063">
    <property type="entry name" value="SAM-dependent_MTases_sf"/>
</dbReference>
<dbReference type="Gene3D" id="3.40.50.150">
    <property type="entry name" value="Vaccinia Virus protein VP39"/>
    <property type="match status" value="1"/>
</dbReference>
<dbReference type="GO" id="GO:0009312">
    <property type="term" value="P:oligosaccharide biosynthetic process"/>
    <property type="evidence" value="ECO:0007669"/>
    <property type="project" value="InterPro"/>
</dbReference>
<dbReference type="EMBL" id="BMGB01000001">
    <property type="protein sequence ID" value="GGA97477.1"/>
    <property type="molecule type" value="Genomic_DNA"/>
</dbReference>
<evidence type="ECO:0000256" key="1">
    <source>
        <dbReference type="ARBA" id="ARBA00022833"/>
    </source>
</evidence>
<dbReference type="PANTHER" id="PTHR43861">
    <property type="entry name" value="TRANS-ACONITATE 2-METHYLTRANSFERASE-RELATED"/>
    <property type="match status" value="1"/>
</dbReference>
<reference evidence="2" key="1">
    <citation type="journal article" date="2014" name="Int. J. Syst. Evol. Microbiol.">
        <title>Complete genome sequence of Corynebacterium casei LMG S-19264T (=DSM 44701T), isolated from a smear-ripened cheese.</title>
        <authorList>
            <consortium name="US DOE Joint Genome Institute (JGI-PGF)"/>
            <person name="Walter F."/>
            <person name="Albersmeier A."/>
            <person name="Kalinowski J."/>
            <person name="Ruckert C."/>
        </authorList>
    </citation>
    <scope>NUCLEOTIDE SEQUENCE</scope>
    <source>
        <strain evidence="2">CGMCC 1.12813</strain>
    </source>
</reference>
<dbReference type="GO" id="GO:0008757">
    <property type="term" value="F:S-adenosylmethionine-dependent methyltransferase activity"/>
    <property type="evidence" value="ECO:0007669"/>
    <property type="project" value="InterPro"/>
</dbReference>
<dbReference type="InterPro" id="IPR024078">
    <property type="entry name" value="LmbE-like_dom_sf"/>
</dbReference>
<dbReference type="Pfam" id="PF05401">
    <property type="entry name" value="NodS"/>
    <property type="match status" value="1"/>
</dbReference>
<proteinExistence type="predicted"/>
<keyword evidence="1" id="KW-0862">Zinc</keyword>
<dbReference type="Pfam" id="PF02585">
    <property type="entry name" value="PIG-L"/>
    <property type="match status" value="1"/>
</dbReference>
<dbReference type="PANTHER" id="PTHR43861:SF1">
    <property type="entry name" value="TRANS-ACONITATE 2-METHYLTRANSFERASE"/>
    <property type="match status" value="1"/>
</dbReference>
<dbReference type="InterPro" id="IPR008715">
    <property type="entry name" value="SAM-MeTfrase_NodS-like"/>
</dbReference>
<protein>
    <submittedName>
        <fullName evidence="2">Uncharacterized protein</fullName>
    </submittedName>
</protein>
<dbReference type="AlphaFoldDB" id="A0A916WG29"/>
<dbReference type="RefSeq" id="WP_188509568.1">
    <property type="nucleotide sequence ID" value="NZ_BMGB01000001.1"/>
</dbReference>
<dbReference type="Proteomes" id="UP000606922">
    <property type="component" value="Unassembled WGS sequence"/>
</dbReference>
<gene>
    <name evidence="2" type="ORF">GCM10010979_09930</name>
</gene>
<evidence type="ECO:0000313" key="2">
    <source>
        <dbReference type="EMBL" id="GGA97477.1"/>
    </source>
</evidence>
<dbReference type="Gene3D" id="3.40.50.10320">
    <property type="entry name" value="LmbE-like"/>
    <property type="match status" value="1"/>
</dbReference>
<comment type="caution">
    <text evidence="2">The sequence shown here is derived from an EMBL/GenBank/DDBJ whole genome shotgun (WGS) entry which is preliminary data.</text>
</comment>
<dbReference type="SUPFAM" id="SSF102588">
    <property type="entry name" value="LmbE-like"/>
    <property type="match status" value="1"/>
</dbReference>
<dbReference type="SUPFAM" id="SSF53335">
    <property type="entry name" value="S-adenosyl-L-methionine-dependent methyltransferases"/>
    <property type="match status" value="1"/>
</dbReference>
<dbReference type="InterPro" id="IPR003737">
    <property type="entry name" value="GlcNAc_PI_deacetylase-related"/>
</dbReference>
<organism evidence="2 3">
    <name type="scientific">Conyzicola nivalis</name>
    <dbReference type="NCBI Taxonomy" id="1477021"/>
    <lineage>
        <taxon>Bacteria</taxon>
        <taxon>Bacillati</taxon>
        <taxon>Actinomycetota</taxon>
        <taxon>Actinomycetes</taxon>
        <taxon>Micrococcales</taxon>
        <taxon>Microbacteriaceae</taxon>
        <taxon>Conyzicola</taxon>
    </lineage>
</organism>
<dbReference type="CDD" id="cd02440">
    <property type="entry name" value="AdoMet_MTases"/>
    <property type="match status" value="1"/>
</dbReference>
<keyword evidence="3" id="KW-1185">Reference proteome</keyword>
<evidence type="ECO:0000313" key="3">
    <source>
        <dbReference type="Proteomes" id="UP000606922"/>
    </source>
</evidence>
<name>A0A916WG29_9MICO</name>
<sequence>MVTFDSSVPGTPAALWLGDNRVAGLPPFDFDTVEHVVVVAAHPDDETLGAGGLIAECGLRGIPVAVVVVTDGAASHPDSPTITPDELRRLRAAETRLAVHRLSPEATVHLLGFPDGAVDTHRDAIATAIGDLLPGTPTLVVAPWRGDEHIDHRVVGEICAGLATAGSRSLLEYPVWLWHWAAPDDAEVPWDRFVALAPRAEALAHKKNAISAYASQAEPLSDQPGDEAMLLESFLDNFRGKHELFVRDEPSPLGAAYFDALYERHEDPWGFTDRWYEQRKRAVTLASLPEQHYGSALEVGCSIGVLTSELAGRCTELLAVDVSRAAVESARARVADEPGVRVELADVASAFPAGPFDLVLISEVGYYFPADVLERVLADAAAQLTDGGTIALCHWRHAVEDYALGGDEVHAIAARVFSGTMTRLARHEEADFVLDVYSTDARSVAARTGLL</sequence>